<reference evidence="1 2" key="1">
    <citation type="submission" date="2018-08" db="EMBL/GenBank/DDBJ databases">
        <title>Aeromicrobium sp. M2KJ-4, whole genome shotgun sequence.</title>
        <authorList>
            <person name="Tuo L."/>
        </authorList>
    </citation>
    <scope>NUCLEOTIDE SEQUENCE [LARGE SCALE GENOMIC DNA]</scope>
    <source>
        <strain evidence="1 2">M2KJ-4</strain>
    </source>
</reference>
<dbReference type="AlphaFoldDB" id="A0A371PAI0"/>
<comment type="caution">
    <text evidence="1">The sequence shown here is derived from an EMBL/GenBank/DDBJ whole genome shotgun (WGS) entry which is preliminary data.</text>
</comment>
<keyword evidence="2" id="KW-1185">Reference proteome</keyword>
<organism evidence="1 2">
    <name type="scientific">Aeromicrobium endophyticum</name>
    <dbReference type="NCBI Taxonomy" id="2292704"/>
    <lineage>
        <taxon>Bacteria</taxon>
        <taxon>Bacillati</taxon>
        <taxon>Actinomycetota</taxon>
        <taxon>Actinomycetes</taxon>
        <taxon>Propionibacteriales</taxon>
        <taxon>Nocardioidaceae</taxon>
        <taxon>Aeromicrobium</taxon>
    </lineage>
</organism>
<name>A0A371PAI0_9ACTN</name>
<gene>
    <name evidence="1" type="ORF">DX116_05000</name>
</gene>
<accession>A0A371PAI0</accession>
<evidence type="ECO:0000313" key="2">
    <source>
        <dbReference type="Proteomes" id="UP000265581"/>
    </source>
</evidence>
<sequence length="172" mass="18379">MSGFSADRGRGVTVESPAGGSLDDSHLVEVWGDTVDERHVKIAVALGVLLAVPSFLGAREVLTTTMDNQDLARTYSMLTGLAACLVSALVSARLFEPKRIVTERQLDPEEQIAAAMELAQLPQGLGTLDSLSEGEQEDMRRLGLYDVFAEAERRMALQAQTATGHVTPGGIP</sequence>
<dbReference type="EMBL" id="QUBR01000001">
    <property type="protein sequence ID" value="REK72953.1"/>
    <property type="molecule type" value="Genomic_DNA"/>
</dbReference>
<protein>
    <submittedName>
        <fullName evidence="1">Uncharacterized protein</fullName>
    </submittedName>
</protein>
<evidence type="ECO:0000313" key="1">
    <source>
        <dbReference type="EMBL" id="REK72953.1"/>
    </source>
</evidence>
<dbReference type="OrthoDB" id="4808534at2"/>
<dbReference type="RefSeq" id="WP_119703067.1">
    <property type="nucleotide sequence ID" value="NZ_JBHSOI010000001.1"/>
</dbReference>
<dbReference type="Proteomes" id="UP000265581">
    <property type="component" value="Unassembled WGS sequence"/>
</dbReference>
<proteinExistence type="predicted"/>